<gene>
    <name evidence="2" type="ordered locus">Desal_0176</name>
</gene>
<evidence type="ECO:0000313" key="3">
    <source>
        <dbReference type="Proteomes" id="UP000002601"/>
    </source>
</evidence>
<dbReference type="CDD" id="cd00077">
    <property type="entry name" value="HDc"/>
    <property type="match status" value="1"/>
</dbReference>
<evidence type="ECO:0000259" key="1">
    <source>
        <dbReference type="Pfam" id="PF01966"/>
    </source>
</evidence>
<dbReference type="HOGENOM" id="CLU_590155_0_0_7"/>
<dbReference type="GO" id="GO:0005829">
    <property type="term" value="C:cytosol"/>
    <property type="evidence" value="ECO:0007669"/>
    <property type="project" value="TreeGrafter"/>
</dbReference>
<dbReference type="InterPro" id="IPR023214">
    <property type="entry name" value="HAD_sf"/>
</dbReference>
<dbReference type="RefSeq" id="WP_012765772.1">
    <property type="nucleotide sequence ID" value="NC_012881.1"/>
</dbReference>
<dbReference type="SUPFAM" id="SSF56784">
    <property type="entry name" value="HAD-like"/>
    <property type="match status" value="1"/>
</dbReference>
<dbReference type="Pfam" id="PF01966">
    <property type="entry name" value="HD"/>
    <property type="match status" value="1"/>
</dbReference>
<dbReference type="OrthoDB" id="7847955at2"/>
<name>C6BVN2_MARSD</name>
<dbReference type="Proteomes" id="UP000002601">
    <property type="component" value="Chromosome"/>
</dbReference>
<dbReference type="EMBL" id="CP001649">
    <property type="protein sequence ID" value="ACS78246.1"/>
    <property type="molecule type" value="Genomic_DNA"/>
</dbReference>
<feature type="domain" description="HD" evidence="1">
    <location>
        <begin position="37"/>
        <end position="113"/>
    </location>
</feature>
<protein>
    <submittedName>
        <fullName evidence="2">HAD-superfamily hydrolase, subfamily IIB</fullName>
    </submittedName>
</protein>
<dbReference type="Gene3D" id="3.40.50.1000">
    <property type="entry name" value="HAD superfamily/HAD-like"/>
    <property type="match status" value="1"/>
</dbReference>
<dbReference type="KEGG" id="dsa:Desal_0176"/>
<dbReference type="InterPro" id="IPR006674">
    <property type="entry name" value="HD_domain"/>
</dbReference>
<dbReference type="Pfam" id="PF08282">
    <property type="entry name" value="Hydrolase_3"/>
    <property type="match status" value="1"/>
</dbReference>
<dbReference type="NCBIfam" id="TIGR01484">
    <property type="entry name" value="HAD-SF-IIB"/>
    <property type="match status" value="1"/>
</dbReference>
<reference evidence="2 3" key="1">
    <citation type="submission" date="2009-06" db="EMBL/GenBank/DDBJ databases">
        <title>Complete sequence of Desulfovibrio salexigens DSM 2638.</title>
        <authorList>
            <consortium name="US DOE Joint Genome Institute"/>
            <person name="Lucas S."/>
            <person name="Copeland A."/>
            <person name="Lapidus A."/>
            <person name="Glavina del Rio T."/>
            <person name="Tice H."/>
            <person name="Bruce D."/>
            <person name="Goodwin L."/>
            <person name="Pitluck S."/>
            <person name="Munk A.C."/>
            <person name="Brettin T."/>
            <person name="Detter J.C."/>
            <person name="Han C."/>
            <person name="Tapia R."/>
            <person name="Larimer F."/>
            <person name="Land M."/>
            <person name="Hauser L."/>
            <person name="Kyrpides N."/>
            <person name="Anderson I."/>
            <person name="Wall J.D."/>
            <person name="Arkin A.P."/>
            <person name="Dehal P."/>
            <person name="Chivian D."/>
            <person name="Giles B."/>
            <person name="Hazen T.C."/>
        </authorList>
    </citation>
    <scope>NUCLEOTIDE SEQUENCE [LARGE SCALE GENOMIC DNA]</scope>
    <source>
        <strain evidence="3">ATCC 14822 / DSM 2638 / NCIMB 8403 / VKM B-1763</strain>
    </source>
</reference>
<dbReference type="PANTHER" id="PTHR10000">
    <property type="entry name" value="PHOSPHOSERINE PHOSPHATASE"/>
    <property type="match status" value="1"/>
</dbReference>
<dbReference type="PANTHER" id="PTHR10000:SF8">
    <property type="entry name" value="HAD SUPERFAMILY HYDROLASE-LIKE, TYPE 3"/>
    <property type="match status" value="1"/>
</dbReference>
<proteinExistence type="predicted"/>
<dbReference type="AlphaFoldDB" id="C6BVN2"/>
<dbReference type="InterPro" id="IPR003607">
    <property type="entry name" value="HD/PDEase_dom"/>
</dbReference>
<dbReference type="GO" id="GO:0016791">
    <property type="term" value="F:phosphatase activity"/>
    <property type="evidence" value="ECO:0007669"/>
    <property type="project" value="UniProtKB-ARBA"/>
</dbReference>
<dbReference type="Gene3D" id="3.30.1240.10">
    <property type="match status" value="1"/>
</dbReference>
<keyword evidence="2" id="KW-0378">Hydrolase</keyword>
<dbReference type="Gene3D" id="1.10.3210.10">
    <property type="entry name" value="Hypothetical protein af1432"/>
    <property type="match status" value="1"/>
</dbReference>
<dbReference type="InterPro" id="IPR006379">
    <property type="entry name" value="HAD-SF_hydro_IIB"/>
</dbReference>
<dbReference type="SUPFAM" id="SSF109604">
    <property type="entry name" value="HD-domain/PDEase-like"/>
    <property type="match status" value="1"/>
</dbReference>
<keyword evidence="3" id="KW-1185">Reference proteome</keyword>
<sequence length="481" mass="52717">MNISSILKNIFPEPLGPVSENLTDELAASFFPADSTRLAHMRQACKTAHRLAAQMDYDAETAEKVVTAALFHDVGYSEKLKKTGFHPLDGAAYLAHCNAPEDLIMAVLWHSSTPIEIESMPEIKEIYSQFPGPNYDCPIYKAVAYCDFRTSPLGESYSFGQRIVELESRFGLDSIPPSIARKTLPYSRQNQQDFTRTIACAQGKTLPWIFCDIDNTLIKPGETIDRRTLNAINRYTTAGGRFSLITGKHMISVPHLISSVGEQTPHAGVNGSVIVRNGKLEVFGETVTPFKAIEDALLEANVNYATYVSDGIWTRAELTPKELNDFVMVGETLPQTGPTPGDKSAIKILTFSHRDQTEQCNMVRNLAEKYGMSCVRTAEDFLEIGPAGHGKHSAMMQIMKEAGWSDLNSIAIGDSENDLTMFGHVGLSAVVANAAPEALPAADLHIPACDDYGVARLLDALVDSAQNGCWSIPHNWIANYN</sequence>
<accession>C6BVN2</accession>
<evidence type="ECO:0000313" key="2">
    <source>
        <dbReference type="EMBL" id="ACS78246.1"/>
    </source>
</evidence>
<organism evidence="2 3">
    <name type="scientific">Maridesulfovibrio salexigens (strain ATCC 14822 / DSM 2638 / NCIMB 8403 / VKM B-1763)</name>
    <name type="common">Desulfovibrio salexigens</name>
    <dbReference type="NCBI Taxonomy" id="526222"/>
    <lineage>
        <taxon>Bacteria</taxon>
        <taxon>Pseudomonadati</taxon>
        <taxon>Thermodesulfobacteriota</taxon>
        <taxon>Desulfovibrionia</taxon>
        <taxon>Desulfovibrionales</taxon>
        <taxon>Desulfovibrionaceae</taxon>
        <taxon>Maridesulfovibrio</taxon>
    </lineage>
</organism>
<dbReference type="InterPro" id="IPR036412">
    <property type="entry name" value="HAD-like_sf"/>
</dbReference>
<dbReference type="STRING" id="526222.Desal_0176"/>
<dbReference type="eggNOG" id="COG1713">
    <property type="taxonomic scope" value="Bacteria"/>
</dbReference>
<dbReference type="GO" id="GO:0000287">
    <property type="term" value="F:magnesium ion binding"/>
    <property type="evidence" value="ECO:0007669"/>
    <property type="project" value="TreeGrafter"/>
</dbReference>
<dbReference type="eggNOG" id="COG0561">
    <property type="taxonomic scope" value="Bacteria"/>
</dbReference>